<dbReference type="AlphaFoldDB" id="A0A6J8BDS1"/>
<evidence type="ECO:0000313" key="9">
    <source>
        <dbReference type="Proteomes" id="UP000507470"/>
    </source>
</evidence>
<dbReference type="EMBL" id="CACVKT020002952">
    <property type="protein sequence ID" value="CAC5380819.1"/>
    <property type="molecule type" value="Genomic_DNA"/>
</dbReference>
<evidence type="ECO:0000256" key="6">
    <source>
        <dbReference type="ARBA" id="ARBA00023242"/>
    </source>
</evidence>
<evidence type="ECO:0000256" key="3">
    <source>
        <dbReference type="ARBA" id="ARBA00023015"/>
    </source>
</evidence>
<dbReference type="GO" id="GO:0009299">
    <property type="term" value="P:mRNA transcription"/>
    <property type="evidence" value="ECO:0007669"/>
    <property type="project" value="TreeGrafter"/>
</dbReference>
<evidence type="ECO:0000256" key="5">
    <source>
        <dbReference type="ARBA" id="ARBA00023163"/>
    </source>
</evidence>
<sequence>MLKDGKNIHLLMQYHSSCDDSFFENKDTINDRISELESLLQSTKYSKQKDSLRDSLVSFLNHLDPKRTLDDALPPDVRRFLVVKDASGKTQMHKKQCENKGKKGKYTCGYPCRLSAASVDSLIGQIRAIFRDHGRGGDWNKELGNRAGAPMIKGYLSAVR</sequence>
<evidence type="ECO:0000259" key="7">
    <source>
        <dbReference type="PROSITE" id="PS51697"/>
    </source>
</evidence>
<dbReference type="InterPro" id="IPR040222">
    <property type="entry name" value="ALOG"/>
</dbReference>
<comment type="similarity">
    <text evidence="2">Belongs to the plant homeotic and developmental regulators ALOG protein family.</text>
</comment>
<reference evidence="8 9" key="1">
    <citation type="submission" date="2020-06" db="EMBL/GenBank/DDBJ databases">
        <authorList>
            <person name="Li R."/>
            <person name="Bekaert M."/>
        </authorList>
    </citation>
    <scope>NUCLEOTIDE SEQUENCE [LARGE SCALE GENOMIC DNA]</scope>
    <source>
        <strain evidence="9">wild</strain>
    </source>
</reference>
<evidence type="ECO:0000256" key="2">
    <source>
        <dbReference type="ARBA" id="ARBA00010308"/>
    </source>
</evidence>
<evidence type="ECO:0000256" key="4">
    <source>
        <dbReference type="ARBA" id="ARBA00023125"/>
    </source>
</evidence>
<gene>
    <name evidence="8" type="ORF">MCOR_16750</name>
</gene>
<accession>A0A6J8BDS1</accession>
<feature type="domain" description="ALOG" evidence="7">
    <location>
        <begin position="44"/>
        <end position="160"/>
    </location>
</feature>
<dbReference type="PROSITE" id="PS51697">
    <property type="entry name" value="ALOG"/>
    <property type="match status" value="1"/>
</dbReference>
<name>A0A6J8BDS1_MYTCO</name>
<dbReference type="GO" id="GO:0005634">
    <property type="term" value="C:nucleus"/>
    <property type="evidence" value="ECO:0007669"/>
    <property type="project" value="UniProtKB-SubCell"/>
</dbReference>
<protein>
    <recommendedName>
        <fullName evidence="7">ALOG domain-containing protein</fullName>
    </recommendedName>
</protein>
<dbReference type="OrthoDB" id="10067164at2759"/>
<keyword evidence="4" id="KW-0238">DNA-binding</keyword>
<evidence type="ECO:0000313" key="8">
    <source>
        <dbReference type="EMBL" id="CAC5380819.1"/>
    </source>
</evidence>
<proteinExistence type="inferred from homology"/>
<comment type="subcellular location">
    <subcellularLocation>
        <location evidence="1">Nucleus</location>
    </subcellularLocation>
</comment>
<dbReference type="Proteomes" id="UP000507470">
    <property type="component" value="Unassembled WGS sequence"/>
</dbReference>
<dbReference type="GO" id="GO:0003677">
    <property type="term" value="F:DNA binding"/>
    <property type="evidence" value="ECO:0007669"/>
    <property type="project" value="UniProtKB-KW"/>
</dbReference>
<dbReference type="Pfam" id="PF04852">
    <property type="entry name" value="ALOG_dom"/>
    <property type="match status" value="1"/>
</dbReference>
<evidence type="ECO:0000256" key="1">
    <source>
        <dbReference type="ARBA" id="ARBA00004123"/>
    </source>
</evidence>
<keyword evidence="6" id="KW-0539">Nucleus</keyword>
<organism evidence="8 9">
    <name type="scientific">Mytilus coruscus</name>
    <name type="common">Sea mussel</name>
    <dbReference type="NCBI Taxonomy" id="42192"/>
    <lineage>
        <taxon>Eukaryota</taxon>
        <taxon>Metazoa</taxon>
        <taxon>Spiralia</taxon>
        <taxon>Lophotrochozoa</taxon>
        <taxon>Mollusca</taxon>
        <taxon>Bivalvia</taxon>
        <taxon>Autobranchia</taxon>
        <taxon>Pteriomorphia</taxon>
        <taxon>Mytilida</taxon>
        <taxon>Mytiloidea</taxon>
        <taxon>Mytilidae</taxon>
        <taxon>Mytilinae</taxon>
        <taxon>Mytilus</taxon>
    </lineage>
</organism>
<keyword evidence="3" id="KW-0805">Transcription regulation</keyword>
<keyword evidence="9" id="KW-1185">Reference proteome</keyword>
<keyword evidence="5" id="KW-0804">Transcription</keyword>
<dbReference type="InterPro" id="IPR006936">
    <property type="entry name" value="ALOG_dom"/>
</dbReference>
<dbReference type="PANTHER" id="PTHR31165:SF2">
    <property type="entry name" value="ALOG DOMAIN-CONTAINING PROTEIN"/>
    <property type="match status" value="1"/>
</dbReference>
<dbReference type="PANTHER" id="PTHR31165">
    <property type="entry name" value="PROTEIN G1-LIKE2"/>
    <property type="match status" value="1"/>
</dbReference>